<gene>
    <name evidence="2" type="ORF">UCMB321_3301</name>
</gene>
<dbReference type="OrthoDB" id="9813383at2"/>
<dbReference type="InterPro" id="IPR029062">
    <property type="entry name" value="Class_I_gatase-like"/>
</dbReference>
<dbReference type="GO" id="GO:0016740">
    <property type="term" value="F:transferase activity"/>
    <property type="evidence" value="ECO:0007669"/>
    <property type="project" value="UniProtKB-KW"/>
</dbReference>
<reference evidence="2 3" key="1">
    <citation type="submission" date="2015-01" db="EMBL/GenBank/DDBJ databases">
        <title>Complete genome of Pseudomonas batumici UCM B-321 producer of the batumin antibiotic with strong antistaphilococcal and potential anticancer activity.</title>
        <authorList>
            <person name="Klochko V.V."/>
            <person name="Zelena L.B."/>
            <person name="Elena K.A."/>
            <person name="Reva O.N."/>
        </authorList>
    </citation>
    <scope>NUCLEOTIDE SEQUENCE [LARGE SCALE GENOMIC DNA]</scope>
    <source>
        <strain evidence="2 3">UCM B-321</strain>
    </source>
</reference>
<dbReference type="FunFam" id="3.40.50.880:FF:000033">
    <property type="entry name" value="Glutamine amidotransferase class-I"/>
    <property type="match status" value="1"/>
</dbReference>
<dbReference type="InterPro" id="IPR044992">
    <property type="entry name" value="ChyE-like"/>
</dbReference>
<dbReference type="CDD" id="cd01741">
    <property type="entry name" value="GATase1_1"/>
    <property type="match status" value="1"/>
</dbReference>
<dbReference type="GO" id="GO:0005829">
    <property type="term" value="C:cytosol"/>
    <property type="evidence" value="ECO:0007669"/>
    <property type="project" value="TreeGrafter"/>
</dbReference>
<dbReference type="EMBL" id="JXDG01000042">
    <property type="protein sequence ID" value="KIH82846.1"/>
    <property type="molecule type" value="Genomic_DNA"/>
</dbReference>
<evidence type="ECO:0000313" key="3">
    <source>
        <dbReference type="Proteomes" id="UP000031535"/>
    </source>
</evidence>
<comment type="caution">
    <text evidence="2">The sequence shown here is derived from an EMBL/GenBank/DDBJ whole genome shotgun (WGS) entry which is preliminary data.</text>
</comment>
<proteinExistence type="predicted"/>
<keyword evidence="2" id="KW-0315">Glutamine amidotransferase</keyword>
<protein>
    <submittedName>
        <fullName evidence="2">Glutamine amidotransferase class-I</fullName>
    </submittedName>
</protein>
<dbReference type="STRING" id="226910.UCMB321_3301"/>
<dbReference type="InterPro" id="IPR017926">
    <property type="entry name" value="GATASE"/>
</dbReference>
<dbReference type="PANTHER" id="PTHR42695">
    <property type="entry name" value="GLUTAMINE AMIDOTRANSFERASE YLR126C-RELATED"/>
    <property type="match status" value="1"/>
</dbReference>
<dbReference type="Proteomes" id="UP000031535">
    <property type="component" value="Unassembled WGS sequence"/>
</dbReference>
<accession>A0A0C2I0J8</accession>
<keyword evidence="2" id="KW-0808">Transferase</keyword>
<sequence length="231" mass="25484">MRVHVLQHASFEGLGNIETWLQEHDAQITYTRFYESAELPALTGIDLVIALGGSMSVNDESELPWLIPEKRFIAQAIDSGVAVLGICLGAQLIAAAKGSRVYPASEKEIGWFPISATTHSAGRFNFPATIEVLHWHGETFDLPQGALHLASSEACKNQAFQLGHCVIGLQFHMEMTRASVDAMLKHCASDLVEQRYVQSQEVIRAASDECYAATKQVMSDVLAYITQHRDR</sequence>
<organism evidence="2 3">
    <name type="scientific">Pseudomonas batumici</name>
    <dbReference type="NCBI Taxonomy" id="226910"/>
    <lineage>
        <taxon>Bacteria</taxon>
        <taxon>Pseudomonadati</taxon>
        <taxon>Pseudomonadota</taxon>
        <taxon>Gammaproteobacteria</taxon>
        <taxon>Pseudomonadales</taxon>
        <taxon>Pseudomonadaceae</taxon>
        <taxon>Pseudomonas</taxon>
    </lineage>
</organism>
<dbReference type="RefSeq" id="WP_040068740.1">
    <property type="nucleotide sequence ID" value="NZ_JXDG01000042.1"/>
</dbReference>
<dbReference type="PROSITE" id="PS51273">
    <property type="entry name" value="GATASE_TYPE_1"/>
    <property type="match status" value="1"/>
</dbReference>
<feature type="domain" description="Glutamine amidotransferase" evidence="1">
    <location>
        <begin position="16"/>
        <end position="178"/>
    </location>
</feature>
<name>A0A0C2I0J8_9PSED</name>
<dbReference type="SUPFAM" id="SSF52317">
    <property type="entry name" value="Class I glutamine amidotransferase-like"/>
    <property type="match status" value="1"/>
</dbReference>
<dbReference type="Gene3D" id="3.40.50.880">
    <property type="match status" value="1"/>
</dbReference>
<dbReference type="PANTHER" id="PTHR42695:SF5">
    <property type="entry name" value="GLUTAMINE AMIDOTRANSFERASE YLR126C-RELATED"/>
    <property type="match status" value="1"/>
</dbReference>
<keyword evidence="3" id="KW-1185">Reference proteome</keyword>
<dbReference type="AlphaFoldDB" id="A0A0C2I0J8"/>
<evidence type="ECO:0000313" key="2">
    <source>
        <dbReference type="EMBL" id="KIH82846.1"/>
    </source>
</evidence>
<dbReference type="Pfam" id="PF00117">
    <property type="entry name" value="GATase"/>
    <property type="match status" value="1"/>
</dbReference>
<evidence type="ECO:0000259" key="1">
    <source>
        <dbReference type="Pfam" id="PF00117"/>
    </source>
</evidence>
<dbReference type="PATRIC" id="fig|226910.6.peg.3290"/>